<evidence type="ECO:0000313" key="1">
    <source>
        <dbReference type="EMBL" id="CDR05824.1"/>
    </source>
</evidence>
<reference evidence="2 3" key="2">
    <citation type="submission" date="2021-03" db="EMBL/GenBank/DDBJ databases">
        <title>Genomic Encyclopedia of Type Strains, Phase IV (KMG-IV): sequencing the most valuable type-strain genomes for metagenomic binning, comparative biology and taxonomic classification.</title>
        <authorList>
            <person name="Goeker M."/>
        </authorList>
    </citation>
    <scope>NUCLEOTIDE SEQUENCE [LARGE SCALE GENOMIC DNA]</scope>
    <source>
        <strain evidence="2 3">DSM 41954</strain>
    </source>
</reference>
<gene>
    <name evidence="2" type="ORF">J2Z30_004100</name>
    <name evidence="1" type="ORF">SIRAN2757</name>
</gene>
<accession>A0A060ZJ74</accession>
<evidence type="ECO:0000313" key="2">
    <source>
        <dbReference type="EMBL" id="MBP2063081.1"/>
    </source>
</evidence>
<dbReference type="AlphaFoldDB" id="A0A060ZJ74"/>
<dbReference type="Proteomes" id="UP000756710">
    <property type="component" value="Unassembled WGS sequence"/>
</dbReference>
<organism evidence="1">
    <name type="scientific">Streptomyces iranensis</name>
    <dbReference type="NCBI Taxonomy" id="576784"/>
    <lineage>
        <taxon>Bacteria</taxon>
        <taxon>Bacillati</taxon>
        <taxon>Actinomycetota</taxon>
        <taxon>Actinomycetes</taxon>
        <taxon>Kitasatosporales</taxon>
        <taxon>Streptomycetaceae</taxon>
        <taxon>Streptomyces</taxon>
        <taxon>Streptomyces violaceusniger group</taxon>
    </lineage>
</organism>
<proteinExistence type="predicted"/>
<dbReference type="EMBL" id="JAGGLR010000010">
    <property type="protein sequence ID" value="MBP2063081.1"/>
    <property type="molecule type" value="Genomic_DNA"/>
</dbReference>
<keyword evidence="3" id="KW-1185">Reference proteome</keyword>
<name>A0A060ZJ74_9ACTN</name>
<dbReference type="RefSeq" id="WP_209468754.1">
    <property type="nucleotide sequence ID" value="NZ_BAABDR010000043.1"/>
</dbReference>
<reference evidence="1" key="1">
    <citation type="submission" date="2014-05" db="EMBL/GenBank/DDBJ databases">
        <authorList>
            <person name="Horn Fabian"/>
        </authorList>
    </citation>
    <scope>NUCLEOTIDE SEQUENCE</scope>
</reference>
<protein>
    <submittedName>
        <fullName evidence="1">Uncharacterized protein</fullName>
    </submittedName>
</protein>
<evidence type="ECO:0000313" key="3">
    <source>
        <dbReference type="Proteomes" id="UP000756710"/>
    </source>
</evidence>
<dbReference type="HOGENOM" id="CLU_3085228_0_0_11"/>
<dbReference type="EMBL" id="LK022848">
    <property type="protein sequence ID" value="CDR05824.1"/>
    <property type="molecule type" value="Genomic_DNA"/>
</dbReference>
<sequence length="52" mass="5465">MRLIILGADYPQHCRPHDLTAACRTPGAACETGEALLAPYNTASREGGRAAP</sequence>